<protein>
    <submittedName>
        <fullName evidence="2">Unnamed protein product</fullName>
    </submittedName>
</protein>
<dbReference type="AlphaFoldDB" id="A0A9W6WSW9"/>
<evidence type="ECO:0000256" key="1">
    <source>
        <dbReference type="SAM" id="MobiDB-lite"/>
    </source>
</evidence>
<feature type="region of interest" description="Disordered" evidence="1">
    <location>
        <begin position="25"/>
        <end position="85"/>
    </location>
</feature>
<dbReference type="EMBL" id="BSXT01000035">
    <property type="protein sequence ID" value="GMF15491.1"/>
    <property type="molecule type" value="Genomic_DNA"/>
</dbReference>
<comment type="caution">
    <text evidence="2">The sequence shown here is derived from an EMBL/GenBank/DDBJ whole genome shotgun (WGS) entry which is preliminary data.</text>
</comment>
<organism evidence="2 3">
    <name type="scientific">Phytophthora fragariaefolia</name>
    <dbReference type="NCBI Taxonomy" id="1490495"/>
    <lineage>
        <taxon>Eukaryota</taxon>
        <taxon>Sar</taxon>
        <taxon>Stramenopiles</taxon>
        <taxon>Oomycota</taxon>
        <taxon>Peronosporomycetes</taxon>
        <taxon>Peronosporales</taxon>
        <taxon>Peronosporaceae</taxon>
        <taxon>Phytophthora</taxon>
    </lineage>
</organism>
<evidence type="ECO:0000313" key="2">
    <source>
        <dbReference type="EMBL" id="GMF15491.1"/>
    </source>
</evidence>
<accession>A0A9W6WSW9</accession>
<dbReference type="Proteomes" id="UP001165121">
    <property type="component" value="Unassembled WGS sequence"/>
</dbReference>
<feature type="compositionally biased region" description="Basic and acidic residues" evidence="1">
    <location>
        <begin position="42"/>
        <end position="57"/>
    </location>
</feature>
<evidence type="ECO:0000313" key="3">
    <source>
        <dbReference type="Proteomes" id="UP001165121"/>
    </source>
</evidence>
<name>A0A9W6WSW9_9STRA</name>
<feature type="compositionally biased region" description="Acidic residues" evidence="1">
    <location>
        <begin position="31"/>
        <end position="40"/>
    </location>
</feature>
<proteinExistence type="predicted"/>
<keyword evidence="3" id="KW-1185">Reference proteome</keyword>
<reference evidence="2" key="1">
    <citation type="submission" date="2023-04" db="EMBL/GenBank/DDBJ databases">
        <title>Phytophthora fragariaefolia NBRC 109709.</title>
        <authorList>
            <person name="Ichikawa N."/>
            <person name="Sato H."/>
            <person name="Tonouchi N."/>
        </authorList>
    </citation>
    <scope>NUCLEOTIDE SEQUENCE</scope>
    <source>
        <strain evidence="2">NBRC 109709</strain>
    </source>
</reference>
<gene>
    <name evidence="2" type="ORF">Pfra01_000044700</name>
</gene>
<sequence length="268" mass="30339">MSLGEYKKKRGNTLFARDELKALFDVGSDANMEDGEEGEETSSSKRDDPSVESRPRYTEGWTTVQRHQGHSLAPARSGTDLNRRPSHRADYMLDQCLEAGESLSDVVDALAPGSRSPTPWKDEISELRDDVARLTASEASLRGEVDLRLKDERLCNQASHERNTAFENHRWLRLDHADAARQLVVTNIALEQSSQADAVLEQRCRRLDKSLADTHKVSRQDRECFKADIASYAAQIRQLREYLDRIDRQSSVSSGAGSLIFEWFTKRT</sequence>